<feature type="region of interest" description="Disordered" evidence="1">
    <location>
        <begin position="1"/>
        <end position="47"/>
    </location>
</feature>
<accession>C5K672</accession>
<feature type="compositionally biased region" description="Pro residues" evidence="1">
    <location>
        <begin position="36"/>
        <end position="47"/>
    </location>
</feature>
<evidence type="ECO:0000256" key="1">
    <source>
        <dbReference type="SAM" id="MobiDB-lite"/>
    </source>
</evidence>
<dbReference type="RefSeq" id="XP_002788226.1">
    <property type="nucleotide sequence ID" value="XM_002788180.1"/>
</dbReference>
<feature type="region of interest" description="Disordered" evidence="1">
    <location>
        <begin position="150"/>
        <end position="213"/>
    </location>
</feature>
<feature type="compositionally biased region" description="Basic and acidic residues" evidence="1">
    <location>
        <begin position="166"/>
        <end position="175"/>
    </location>
</feature>
<protein>
    <submittedName>
        <fullName evidence="2">Uncharacterized protein</fullName>
    </submittedName>
</protein>
<dbReference type="InParanoid" id="C5K672"/>
<feature type="compositionally biased region" description="Low complexity" evidence="1">
    <location>
        <begin position="1"/>
        <end position="21"/>
    </location>
</feature>
<reference evidence="2 3" key="1">
    <citation type="submission" date="2008-07" db="EMBL/GenBank/DDBJ databases">
        <authorList>
            <person name="El-Sayed N."/>
            <person name="Caler E."/>
            <person name="Inman J."/>
            <person name="Amedeo P."/>
            <person name="Hass B."/>
            <person name="Wortman J."/>
        </authorList>
    </citation>
    <scope>NUCLEOTIDE SEQUENCE [LARGE SCALE GENOMIC DNA]</scope>
    <source>
        <strain evidence="3">ATCC 50983 / TXsc</strain>
    </source>
</reference>
<evidence type="ECO:0000313" key="2">
    <source>
        <dbReference type="EMBL" id="EER20022.1"/>
    </source>
</evidence>
<evidence type="ECO:0000313" key="3">
    <source>
        <dbReference type="Proteomes" id="UP000007800"/>
    </source>
</evidence>
<name>C5K672_PERM5</name>
<dbReference type="EMBL" id="GG670842">
    <property type="protein sequence ID" value="EER20022.1"/>
    <property type="molecule type" value="Genomic_DNA"/>
</dbReference>
<dbReference type="AlphaFoldDB" id="C5K672"/>
<organism evidence="3">
    <name type="scientific">Perkinsus marinus (strain ATCC 50983 / TXsc)</name>
    <dbReference type="NCBI Taxonomy" id="423536"/>
    <lineage>
        <taxon>Eukaryota</taxon>
        <taxon>Sar</taxon>
        <taxon>Alveolata</taxon>
        <taxon>Perkinsozoa</taxon>
        <taxon>Perkinsea</taxon>
        <taxon>Perkinsida</taxon>
        <taxon>Perkinsidae</taxon>
        <taxon>Perkinsus</taxon>
    </lineage>
</organism>
<dbReference type="Proteomes" id="UP000007800">
    <property type="component" value="Unassembled WGS sequence"/>
</dbReference>
<keyword evidence="3" id="KW-1185">Reference proteome</keyword>
<proteinExistence type="predicted"/>
<dbReference type="GeneID" id="9058856"/>
<sequence length="293" mass="31555">MSYNPYNIINNNNNNNSQQQQPQPPLPPFGSTIQPTPSPLPPQGLPGPLPVTYPMMPPYGMMPGIPLIPNPPMAAYPTLPPPSGFPGFPTPGSSILMQQQPQAFGSQPGVGRRLWYPHNSVIKVPGGVMAPEQQLQQYLASANPISSMMKSEGHQLSGIANSSRSDGMKEIEVQHRSTPSDGSGQHVKTDPDKHDASRSSQGETEKEDSTNAKPVFKELSLDDLVAPPGPACVLDDPKLKAAYDYCDTTTAAVIDVAIRQATALCERGIEEQFEVAEAELRVASIEAEMEAYK</sequence>
<dbReference type="OrthoDB" id="482166at2759"/>
<dbReference type="OMA" id="TTIMKSE"/>
<feature type="compositionally biased region" description="Basic and acidic residues" evidence="1">
    <location>
        <begin position="187"/>
        <end position="213"/>
    </location>
</feature>
<gene>
    <name evidence="2" type="ORF">Pmar_PMAR001915</name>
</gene>